<organism evidence="6 7">
    <name type="scientific">Parerythrobacter jejuensis</name>
    <dbReference type="NCBI Taxonomy" id="795812"/>
    <lineage>
        <taxon>Bacteria</taxon>
        <taxon>Pseudomonadati</taxon>
        <taxon>Pseudomonadota</taxon>
        <taxon>Alphaproteobacteria</taxon>
        <taxon>Sphingomonadales</taxon>
        <taxon>Erythrobacteraceae</taxon>
        <taxon>Parerythrobacter</taxon>
    </lineage>
</organism>
<dbReference type="PROSITE" id="PS00101">
    <property type="entry name" value="HEXAPEP_TRANSFERASES"/>
    <property type="match status" value="1"/>
</dbReference>
<comment type="similarity">
    <text evidence="1">Belongs to the transferase hexapeptide repeat family.</text>
</comment>
<dbReference type="PANTHER" id="PTHR43300">
    <property type="entry name" value="ACETYLTRANSFERASE"/>
    <property type="match status" value="1"/>
</dbReference>
<dbReference type="Proteomes" id="UP000446786">
    <property type="component" value="Unassembled WGS sequence"/>
</dbReference>
<keyword evidence="7" id="KW-1185">Reference proteome</keyword>
<dbReference type="RefSeq" id="WP_160778382.1">
    <property type="nucleotide sequence ID" value="NZ_BAAAZF010000001.1"/>
</dbReference>
<dbReference type="InterPro" id="IPR050179">
    <property type="entry name" value="Trans_hexapeptide_repeat"/>
</dbReference>
<evidence type="ECO:0000313" key="5">
    <source>
        <dbReference type="EMBL" id="MXP30881.1"/>
    </source>
</evidence>
<reference evidence="6 7" key="1">
    <citation type="submission" date="2019-12" db="EMBL/GenBank/DDBJ databases">
        <title>Genomic-based taxomic classification of the family Erythrobacteraceae.</title>
        <authorList>
            <person name="Xu L."/>
        </authorList>
    </citation>
    <scope>NUCLEOTIDE SEQUENCE [LARGE SCALE GENOMIC DNA]</scope>
    <source>
        <strain evidence="6 7">JCM 16677</strain>
    </source>
</reference>
<keyword evidence="2 6" id="KW-0808">Transferase</keyword>
<accession>A0A845AY04</accession>
<evidence type="ECO:0000256" key="3">
    <source>
        <dbReference type="ARBA" id="ARBA00022737"/>
    </source>
</evidence>
<evidence type="ECO:0000313" key="6">
    <source>
        <dbReference type="EMBL" id="MXP33641.1"/>
    </source>
</evidence>
<dbReference type="SUPFAM" id="SSF51161">
    <property type="entry name" value="Trimeric LpxA-like enzymes"/>
    <property type="match status" value="1"/>
</dbReference>
<evidence type="ECO:0000313" key="7">
    <source>
        <dbReference type="Proteomes" id="UP000446786"/>
    </source>
</evidence>
<proteinExistence type="inferred from homology"/>
<dbReference type="EMBL" id="WTYE01000001">
    <property type="protein sequence ID" value="MXP30881.1"/>
    <property type="molecule type" value="Genomic_DNA"/>
</dbReference>
<comment type="caution">
    <text evidence="6">The sequence shown here is derived from an EMBL/GenBank/DDBJ whole genome shotgun (WGS) entry which is preliminary data.</text>
</comment>
<dbReference type="InterPro" id="IPR001451">
    <property type="entry name" value="Hexapep"/>
</dbReference>
<keyword evidence="3" id="KW-0677">Repeat</keyword>
<gene>
    <name evidence="5" type="ORF">GRI94_03480</name>
    <name evidence="6" type="ORF">GRI94_17570</name>
</gene>
<name>A0A845AY04_9SPHN</name>
<sequence length="209" mass="22976">MKRLSYLWSKLLKKARLAAIVDSEVHATSKVEPGTSFVSSSMGRHSFCGYDCDVAHAEIGSFVSIANGVVLGGGRHPMEWVGMSPVFYSGRDSVKAKFSEHDRPPPEKVKVGHDVWIGRNAIVLPGVSIGHGAVIGAGAVVTRDIPPYGVAAGCPAKLVRHRFDEETIHHLLASMWWDFPDEKLMRFAAYFKDPQEFINRLGDDKSDND</sequence>
<dbReference type="OrthoDB" id="9815592at2"/>
<dbReference type="AlphaFoldDB" id="A0A845AY04"/>
<dbReference type="GO" id="GO:0016746">
    <property type="term" value="F:acyltransferase activity"/>
    <property type="evidence" value="ECO:0007669"/>
    <property type="project" value="UniProtKB-KW"/>
</dbReference>
<protein>
    <submittedName>
        <fullName evidence="6">Antibiotic acetyltransferase</fullName>
    </submittedName>
</protein>
<evidence type="ECO:0000256" key="4">
    <source>
        <dbReference type="ARBA" id="ARBA00023315"/>
    </source>
</evidence>
<dbReference type="CDD" id="cd03349">
    <property type="entry name" value="LbH_XAT"/>
    <property type="match status" value="1"/>
</dbReference>
<dbReference type="Gene3D" id="2.160.10.10">
    <property type="entry name" value="Hexapeptide repeat proteins"/>
    <property type="match status" value="1"/>
</dbReference>
<dbReference type="InterPro" id="IPR018357">
    <property type="entry name" value="Hexapep_transf_CS"/>
</dbReference>
<evidence type="ECO:0000256" key="1">
    <source>
        <dbReference type="ARBA" id="ARBA00007274"/>
    </source>
</evidence>
<dbReference type="PANTHER" id="PTHR43300:SF11">
    <property type="entry name" value="ACETYLTRANSFERASE RV3034C-RELATED"/>
    <property type="match status" value="1"/>
</dbReference>
<dbReference type="InterPro" id="IPR011004">
    <property type="entry name" value="Trimer_LpxA-like_sf"/>
</dbReference>
<dbReference type="EMBL" id="WTYE01000001">
    <property type="protein sequence ID" value="MXP33641.1"/>
    <property type="molecule type" value="Genomic_DNA"/>
</dbReference>
<dbReference type="Pfam" id="PF00132">
    <property type="entry name" value="Hexapep"/>
    <property type="match status" value="1"/>
</dbReference>
<keyword evidence="4" id="KW-0012">Acyltransferase</keyword>
<evidence type="ECO:0000256" key="2">
    <source>
        <dbReference type="ARBA" id="ARBA00022679"/>
    </source>
</evidence>